<feature type="region of interest" description="Disordered" evidence="1">
    <location>
        <begin position="1"/>
        <end position="22"/>
    </location>
</feature>
<evidence type="ECO:0000256" key="1">
    <source>
        <dbReference type="SAM" id="MobiDB-lite"/>
    </source>
</evidence>
<organism evidence="2 3">
    <name type="scientific">Leucocoprinus birnbaumii</name>
    <dbReference type="NCBI Taxonomy" id="56174"/>
    <lineage>
        <taxon>Eukaryota</taxon>
        <taxon>Fungi</taxon>
        <taxon>Dikarya</taxon>
        <taxon>Basidiomycota</taxon>
        <taxon>Agaricomycotina</taxon>
        <taxon>Agaricomycetes</taxon>
        <taxon>Agaricomycetidae</taxon>
        <taxon>Agaricales</taxon>
        <taxon>Agaricineae</taxon>
        <taxon>Agaricaceae</taxon>
        <taxon>Leucocoprinus</taxon>
    </lineage>
</organism>
<comment type="caution">
    <text evidence="2">The sequence shown here is derived from an EMBL/GenBank/DDBJ whole genome shotgun (WGS) entry which is preliminary data.</text>
</comment>
<gene>
    <name evidence="2" type="ORF">NP233_g8070</name>
</gene>
<accession>A0AAD5VQQ1</accession>
<keyword evidence="3" id="KW-1185">Reference proteome</keyword>
<protein>
    <submittedName>
        <fullName evidence="2">Uncharacterized protein</fullName>
    </submittedName>
</protein>
<dbReference type="Proteomes" id="UP001213000">
    <property type="component" value="Unassembled WGS sequence"/>
</dbReference>
<evidence type="ECO:0000313" key="3">
    <source>
        <dbReference type="Proteomes" id="UP001213000"/>
    </source>
</evidence>
<evidence type="ECO:0000313" key="2">
    <source>
        <dbReference type="EMBL" id="KAJ3564772.1"/>
    </source>
</evidence>
<dbReference type="Gene3D" id="2.80.10.50">
    <property type="match status" value="1"/>
</dbReference>
<sequence>MPISPTPAATVQSPAMPLQPGRYRITSSIPGRTLRVGCDQFPAPAKPLFTGAPVQVWNIKSTEEGLYRFTIQDRSTAIDVRTQTVVLANNRPTTNWRIVSVEDEYDEDL</sequence>
<proteinExistence type="predicted"/>
<reference evidence="2" key="1">
    <citation type="submission" date="2022-07" db="EMBL/GenBank/DDBJ databases">
        <title>Genome Sequence of Leucocoprinus birnbaumii.</title>
        <authorList>
            <person name="Buettner E."/>
        </authorList>
    </citation>
    <scope>NUCLEOTIDE SEQUENCE</scope>
    <source>
        <strain evidence="2">VT141</strain>
    </source>
</reference>
<dbReference type="EMBL" id="JANIEX010000631">
    <property type="protein sequence ID" value="KAJ3564772.1"/>
    <property type="molecule type" value="Genomic_DNA"/>
</dbReference>
<dbReference type="AlphaFoldDB" id="A0AAD5VQQ1"/>
<name>A0AAD5VQQ1_9AGAR</name>